<evidence type="ECO:0000259" key="5">
    <source>
        <dbReference type="PROSITE" id="PS50893"/>
    </source>
</evidence>
<comment type="caution">
    <text evidence="6">The sequence shown here is derived from an EMBL/GenBank/DDBJ whole genome shotgun (WGS) entry which is preliminary data.</text>
</comment>
<dbReference type="PANTHER" id="PTHR43335:SF4">
    <property type="entry name" value="ABC TRANSPORTER, ATP-BINDING PROTEIN"/>
    <property type="match status" value="1"/>
</dbReference>
<dbReference type="InterPro" id="IPR003593">
    <property type="entry name" value="AAA+_ATPase"/>
</dbReference>
<evidence type="ECO:0000313" key="6">
    <source>
        <dbReference type="EMBL" id="MCM2675936.1"/>
    </source>
</evidence>
<accession>A0ABT0XJ48</accession>
<dbReference type="PROSITE" id="PS00211">
    <property type="entry name" value="ABC_TRANSPORTER_1"/>
    <property type="match status" value="1"/>
</dbReference>
<dbReference type="PROSITE" id="PS50893">
    <property type="entry name" value="ABC_TRANSPORTER_2"/>
    <property type="match status" value="1"/>
</dbReference>
<dbReference type="GO" id="GO:0005524">
    <property type="term" value="F:ATP binding"/>
    <property type="evidence" value="ECO:0007669"/>
    <property type="project" value="UniProtKB-KW"/>
</dbReference>
<dbReference type="RefSeq" id="WP_251607366.1">
    <property type="nucleotide sequence ID" value="NZ_JAMQJY010000001.1"/>
</dbReference>
<gene>
    <name evidence="6" type="ORF">NDM98_10810</name>
</gene>
<dbReference type="PANTHER" id="PTHR43335">
    <property type="entry name" value="ABC TRANSPORTER, ATP-BINDING PROTEIN"/>
    <property type="match status" value="1"/>
</dbReference>
<evidence type="ECO:0000256" key="4">
    <source>
        <dbReference type="ARBA" id="ARBA00022840"/>
    </source>
</evidence>
<name>A0ABT0XJ48_9BACI</name>
<feature type="domain" description="ABC transporter" evidence="5">
    <location>
        <begin position="9"/>
        <end position="238"/>
    </location>
</feature>
<evidence type="ECO:0000256" key="3">
    <source>
        <dbReference type="ARBA" id="ARBA00022741"/>
    </source>
</evidence>
<evidence type="ECO:0000256" key="2">
    <source>
        <dbReference type="ARBA" id="ARBA00022448"/>
    </source>
</evidence>
<comment type="similarity">
    <text evidence="1">Belongs to the ABC transporter superfamily.</text>
</comment>
<dbReference type="SUPFAM" id="SSF52540">
    <property type="entry name" value="P-loop containing nucleoside triphosphate hydrolases"/>
    <property type="match status" value="1"/>
</dbReference>
<organism evidence="6 7">
    <name type="scientific">Alkalicoccobacillus plakortidis</name>
    <dbReference type="NCBI Taxonomy" id="444060"/>
    <lineage>
        <taxon>Bacteria</taxon>
        <taxon>Bacillati</taxon>
        <taxon>Bacillota</taxon>
        <taxon>Bacilli</taxon>
        <taxon>Bacillales</taxon>
        <taxon>Bacillaceae</taxon>
        <taxon>Alkalicoccobacillus</taxon>
    </lineage>
</organism>
<dbReference type="Proteomes" id="UP001203665">
    <property type="component" value="Unassembled WGS sequence"/>
</dbReference>
<keyword evidence="4 6" id="KW-0067">ATP-binding</keyword>
<dbReference type="Gene3D" id="3.40.50.300">
    <property type="entry name" value="P-loop containing nucleotide triphosphate hydrolases"/>
    <property type="match status" value="1"/>
</dbReference>
<dbReference type="InterPro" id="IPR003439">
    <property type="entry name" value="ABC_transporter-like_ATP-bd"/>
</dbReference>
<protein>
    <submittedName>
        <fullName evidence="6">ABC transporter ATP-binding protein</fullName>
    </submittedName>
</protein>
<dbReference type="EMBL" id="JAMQJY010000001">
    <property type="protein sequence ID" value="MCM2675936.1"/>
    <property type="molecule type" value="Genomic_DNA"/>
</dbReference>
<keyword evidence="3" id="KW-0547">Nucleotide-binding</keyword>
<dbReference type="Pfam" id="PF00005">
    <property type="entry name" value="ABC_tran"/>
    <property type="match status" value="1"/>
</dbReference>
<proteinExistence type="inferred from homology"/>
<sequence>MENQQARPLVVENISKSLGGKKIIKDLSFSVEAGKIYGFLGPNGSGKTTTIRMIVSLIGLDAGDVKIGGHSIRTEREQALSQIGAIVENPDLYEYMSGRKNLIHFARMTNKKVTTERIDEVIKMVELDHAIDKKVKTYSLGMKQRLGIALSILHEPSVLILDEPTNGLDPKGIRELRSYLKDLAHNSGVAILVSSHLLSEIELMCDRAIVIKEGQVINELAVNDKEQGEEQEVAAVFEVNQLEKAEALLLQYGTVRKEENRIILENTTVEQVPSIVSALVKQEIDIYHVSYKKSLEDTYHLLTEKEVI</sequence>
<reference evidence="6" key="1">
    <citation type="submission" date="2022-06" db="EMBL/GenBank/DDBJ databases">
        <title>Alkalicoccobacillus porphyridii sp. nov., isolated from a marine red alga, Porphyridium purpureum and reclassification of Shouchella plakortidis and Shouchella gibsonii as Alkalicoccobacillus plakortidis comb. nov. and Alkalicoccobacillus gibsonii comb. nov.</title>
        <authorList>
            <person name="Kim K.H."/>
            <person name="Lee J.K."/>
            <person name="Han D.M."/>
            <person name="Baek J.H."/>
            <person name="Jeon C.O."/>
        </authorList>
    </citation>
    <scope>NUCLEOTIDE SEQUENCE</scope>
    <source>
        <strain evidence="6">DSM 19153</strain>
    </source>
</reference>
<keyword evidence="2" id="KW-0813">Transport</keyword>
<keyword evidence="7" id="KW-1185">Reference proteome</keyword>
<evidence type="ECO:0000256" key="1">
    <source>
        <dbReference type="ARBA" id="ARBA00005417"/>
    </source>
</evidence>
<dbReference type="InterPro" id="IPR017871">
    <property type="entry name" value="ABC_transporter-like_CS"/>
</dbReference>
<dbReference type="SMART" id="SM00382">
    <property type="entry name" value="AAA"/>
    <property type="match status" value="1"/>
</dbReference>
<dbReference type="InterPro" id="IPR027417">
    <property type="entry name" value="P-loop_NTPase"/>
</dbReference>
<evidence type="ECO:0000313" key="7">
    <source>
        <dbReference type="Proteomes" id="UP001203665"/>
    </source>
</evidence>